<feature type="transmembrane region" description="Helical" evidence="1">
    <location>
        <begin position="115"/>
        <end position="134"/>
    </location>
</feature>
<comment type="caution">
    <text evidence="3">The sequence shown here is derived from an EMBL/GenBank/DDBJ whole genome shotgun (WGS) entry which is preliminary data.</text>
</comment>
<accession>A0A0R3K269</accession>
<evidence type="ECO:0000313" key="4">
    <source>
        <dbReference type="Proteomes" id="UP000052015"/>
    </source>
</evidence>
<feature type="domain" description="Calcineurin-like phosphoesterase" evidence="2">
    <location>
        <begin position="161"/>
        <end position="327"/>
    </location>
</feature>
<gene>
    <name evidence="3" type="ORF">ABG79_00847</name>
</gene>
<dbReference type="CDD" id="cd07385">
    <property type="entry name" value="MPP_YkuE_C"/>
    <property type="match status" value="1"/>
</dbReference>
<dbReference type="PANTHER" id="PTHR31302:SF0">
    <property type="entry name" value="TRANSMEMBRANE PROTEIN WITH METALLOPHOSPHOESTERASE DOMAIN"/>
    <property type="match status" value="1"/>
</dbReference>
<dbReference type="InterPro" id="IPR051158">
    <property type="entry name" value="Metallophosphoesterase_sf"/>
</dbReference>
<dbReference type="Pfam" id="PF00149">
    <property type="entry name" value="Metallophos"/>
    <property type="match status" value="1"/>
</dbReference>
<evidence type="ECO:0000256" key="1">
    <source>
        <dbReference type="SAM" id="Phobius"/>
    </source>
</evidence>
<dbReference type="InterPro" id="IPR029052">
    <property type="entry name" value="Metallo-depent_PP-like"/>
</dbReference>
<dbReference type="PANTHER" id="PTHR31302">
    <property type="entry name" value="TRANSMEMBRANE PROTEIN WITH METALLOPHOSPHOESTERASE DOMAIN-RELATED"/>
    <property type="match status" value="1"/>
</dbReference>
<dbReference type="OrthoDB" id="9780884at2"/>
<dbReference type="RefSeq" id="WP_057977430.1">
    <property type="nucleotide sequence ID" value="NZ_LKHP01000003.1"/>
</dbReference>
<keyword evidence="1" id="KW-0472">Membrane</keyword>
<reference evidence="3 4" key="1">
    <citation type="submission" date="2015-09" db="EMBL/GenBank/DDBJ databases">
        <title>Draft genome sequence of a Caloramator mitchellensis, a moderate thermophile from the Great Artesian Basin of Australia.</title>
        <authorList>
            <person name="Patel B.K."/>
        </authorList>
    </citation>
    <scope>NUCLEOTIDE SEQUENCE [LARGE SCALE GENOMIC DNA]</scope>
    <source>
        <strain evidence="3 4">VF08</strain>
    </source>
</reference>
<feature type="transmembrane region" description="Helical" evidence="1">
    <location>
        <begin position="40"/>
        <end position="59"/>
    </location>
</feature>
<feature type="transmembrane region" description="Helical" evidence="1">
    <location>
        <begin position="79"/>
        <end position="103"/>
    </location>
</feature>
<dbReference type="EMBL" id="LKHP01000003">
    <property type="protein sequence ID" value="KRQ87508.1"/>
    <property type="molecule type" value="Genomic_DNA"/>
</dbReference>
<sequence>MKLLQIFLIILVLSFYGLISYFIGLRGYKAFKIMPFFNPKVYWILFAIVVVSIFIVRILENHAEGRLYNLIEVISFYWMATIVYALLILLLYDIIGLLLRIGFANAHSYWIKPEFTVFRAIAAIILILGLFIYGNINSKNIKVVEYNLNINKKVEGINKLTIVMASDFHLGNIINDKRLKHFVETANGLKPDIVLLAGDIIDENPKVYDKLNMKNIFNRLNTEYGVYACLGNHEYFRGNTDDIVKSLVDGNIKVLRDEVVSIEDKFYIVGREDKTYDRLVGKRKSIEQLVDKLDKSKPIILLDHQPIDIENAIKSGVDIEVSGHTHKGQFFPIDLFTKRLFVKDYGHYTKGNYNLFVSSGYGTWGPPIRIGNSPEIVLIRVFFK</sequence>
<evidence type="ECO:0000259" key="2">
    <source>
        <dbReference type="Pfam" id="PF00149"/>
    </source>
</evidence>
<proteinExistence type="predicted"/>
<keyword evidence="4" id="KW-1185">Reference proteome</keyword>
<organism evidence="3 4">
    <name type="scientific">Caloramator mitchellensis</name>
    <dbReference type="NCBI Taxonomy" id="908809"/>
    <lineage>
        <taxon>Bacteria</taxon>
        <taxon>Bacillati</taxon>
        <taxon>Bacillota</taxon>
        <taxon>Clostridia</taxon>
        <taxon>Eubacteriales</taxon>
        <taxon>Clostridiaceae</taxon>
        <taxon>Caloramator</taxon>
    </lineage>
</organism>
<feature type="transmembrane region" description="Helical" evidence="1">
    <location>
        <begin position="6"/>
        <end position="28"/>
    </location>
</feature>
<dbReference type="STRING" id="908809.ABG79_00847"/>
<keyword evidence="1" id="KW-1133">Transmembrane helix</keyword>
<keyword evidence="1" id="KW-0812">Transmembrane</keyword>
<dbReference type="AlphaFoldDB" id="A0A0R3K269"/>
<dbReference type="EC" id="3.1.-.-" evidence="3"/>
<name>A0A0R3K269_CALMK</name>
<dbReference type="Gene3D" id="3.60.21.10">
    <property type="match status" value="1"/>
</dbReference>
<dbReference type="InterPro" id="IPR004843">
    <property type="entry name" value="Calcineurin-like_PHP"/>
</dbReference>
<protein>
    <submittedName>
        <fullName evidence="3">Putative metallophosphoesterase</fullName>
        <ecNumber evidence="3">3.1.-.-</ecNumber>
    </submittedName>
</protein>
<dbReference type="GO" id="GO:0016787">
    <property type="term" value="F:hydrolase activity"/>
    <property type="evidence" value="ECO:0007669"/>
    <property type="project" value="UniProtKB-KW"/>
</dbReference>
<dbReference type="SUPFAM" id="SSF56300">
    <property type="entry name" value="Metallo-dependent phosphatases"/>
    <property type="match status" value="1"/>
</dbReference>
<dbReference type="Proteomes" id="UP000052015">
    <property type="component" value="Unassembled WGS sequence"/>
</dbReference>
<keyword evidence="3" id="KW-0378">Hydrolase</keyword>
<evidence type="ECO:0000313" key="3">
    <source>
        <dbReference type="EMBL" id="KRQ87508.1"/>
    </source>
</evidence>